<evidence type="ECO:0000256" key="4">
    <source>
        <dbReference type="ARBA" id="ARBA00023136"/>
    </source>
</evidence>
<dbReference type="EMBL" id="AEIU01000083">
    <property type="protein sequence ID" value="EFP95902.1"/>
    <property type="molecule type" value="Genomic_DNA"/>
</dbReference>
<keyword evidence="8" id="KW-1185">Reference proteome</keyword>
<dbReference type="PROSITE" id="PS50929">
    <property type="entry name" value="ABC_TM1F"/>
    <property type="match status" value="1"/>
</dbReference>
<dbReference type="SUPFAM" id="SSF90123">
    <property type="entry name" value="ABC transporter transmembrane region"/>
    <property type="match status" value="1"/>
</dbReference>
<dbReference type="STRING" id="796620.VIBC2010_01463"/>
<reference evidence="7 8" key="1">
    <citation type="journal article" date="2012" name="Int. J. Syst. Evol. Microbiol.">
        <title>Vibrio caribbeanicus sp. nov., isolated from the marine sponge Scleritoderma cyanea.</title>
        <authorList>
            <person name="Hoffmann M."/>
            <person name="Monday S.R."/>
            <person name="Allard M.W."/>
            <person name="Strain E.A."/>
            <person name="Whittaker P."/>
            <person name="Naum M."/>
            <person name="McCarthy P.J."/>
            <person name="Lopez J.V."/>
            <person name="Fischer M."/>
            <person name="Brown E.W."/>
        </authorList>
    </citation>
    <scope>NUCLEOTIDE SEQUENCE [LARGE SCALE GENOMIC DNA]</scope>
    <source>
        <strain evidence="7 8">ATCC BAA-2122</strain>
    </source>
</reference>
<evidence type="ECO:0000256" key="2">
    <source>
        <dbReference type="ARBA" id="ARBA00022692"/>
    </source>
</evidence>
<dbReference type="GO" id="GO:0005886">
    <property type="term" value="C:plasma membrane"/>
    <property type="evidence" value="ECO:0007669"/>
    <property type="project" value="UniProtKB-SubCell"/>
</dbReference>
<feature type="domain" description="ABC transmembrane type-1" evidence="6">
    <location>
        <begin position="18"/>
        <end position="71"/>
    </location>
</feature>
<gene>
    <name evidence="7" type="ORF">VIBC2010_01463</name>
</gene>
<feature type="transmembrane region" description="Helical" evidence="5">
    <location>
        <begin position="33"/>
        <end position="53"/>
    </location>
</feature>
<keyword evidence="4 5" id="KW-0472">Membrane</keyword>
<sequence length="83" mass="9867">MTAKVWSRSSWYRCYQRPFNACFLTILLGYLDWRLVLIALLPLPVALVVQITMMRGFRHRQEKYMQIVANMHQAQMEFCAVLV</sequence>
<evidence type="ECO:0000256" key="5">
    <source>
        <dbReference type="SAM" id="Phobius"/>
    </source>
</evidence>
<dbReference type="Proteomes" id="UP000002943">
    <property type="component" value="Unassembled WGS sequence"/>
</dbReference>
<protein>
    <recommendedName>
        <fullName evidence="6">ABC transmembrane type-1 domain-containing protein</fullName>
    </recommendedName>
</protein>
<proteinExistence type="predicted"/>
<evidence type="ECO:0000259" key="6">
    <source>
        <dbReference type="PROSITE" id="PS50929"/>
    </source>
</evidence>
<name>E3BLX4_9VIBR</name>
<dbReference type="GO" id="GO:0140359">
    <property type="term" value="F:ABC-type transporter activity"/>
    <property type="evidence" value="ECO:0007669"/>
    <property type="project" value="InterPro"/>
</dbReference>
<evidence type="ECO:0000256" key="3">
    <source>
        <dbReference type="ARBA" id="ARBA00022989"/>
    </source>
</evidence>
<dbReference type="GO" id="GO:0005524">
    <property type="term" value="F:ATP binding"/>
    <property type="evidence" value="ECO:0007669"/>
    <property type="project" value="InterPro"/>
</dbReference>
<evidence type="ECO:0000313" key="7">
    <source>
        <dbReference type="EMBL" id="EFP95902.1"/>
    </source>
</evidence>
<organism evidence="7 8">
    <name type="scientific">Vibrio caribbeanicus ATCC BAA-2122</name>
    <dbReference type="NCBI Taxonomy" id="796620"/>
    <lineage>
        <taxon>Bacteria</taxon>
        <taxon>Pseudomonadati</taxon>
        <taxon>Pseudomonadota</taxon>
        <taxon>Gammaproteobacteria</taxon>
        <taxon>Vibrionales</taxon>
        <taxon>Vibrionaceae</taxon>
        <taxon>Vibrio</taxon>
    </lineage>
</organism>
<keyword evidence="2 5" id="KW-0812">Transmembrane</keyword>
<evidence type="ECO:0000313" key="8">
    <source>
        <dbReference type="Proteomes" id="UP000002943"/>
    </source>
</evidence>
<accession>E3BLX4</accession>
<dbReference type="InterPro" id="IPR011527">
    <property type="entry name" value="ABC1_TM_dom"/>
</dbReference>
<comment type="subcellular location">
    <subcellularLocation>
        <location evidence="1">Cell membrane</location>
        <topology evidence="1">Multi-pass membrane protein</topology>
    </subcellularLocation>
</comment>
<dbReference type="Gene3D" id="1.20.1560.10">
    <property type="entry name" value="ABC transporter type 1, transmembrane domain"/>
    <property type="match status" value="1"/>
</dbReference>
<keyword evidence="3 5" id="KW-1133">Transmembrane helix</keyword>
<comment type="caution">
    <text evidence="7">The sequence shown here is derived from an EMBL/GenBank/DDBJ whole genome shotgun (WGS) entry which is preliminary data.</text>
</comment>
<dbReference type="AlphaFoldDB" id="E3BLX4"/>
<evidence type="ECO:0000256" key="1">
    <source>
        <dbReference type="ARBA" id="ARBA00004651"/>
    </source>
</evidence>
<dbReference type="InterPro" id="IPR036640">
    <property type="entry name" value="ABC1_TM_sf"/>
</dbReference>
<dbReference type="eggNOG" id="COG1132">
    <property type="taxonomic scope" value="Bacteria"/>
</dbReference>